<gene>
    <name evidence="10" type="primary">Necator_chrII.g7560</name>
    <name evidence="10" type="ORF">RB195_019766</name>
</gene>
<name>A0ABR1CFP1_NECAM</name>
<evidence type="ECO:0008006" key="12">
    <source>
        <dbReference type="Google" id="ProtNLM"/>
    </source>
</evidence>
<dbReference type="EMBL" id="JAVFWL010000002">
    <property type="protein sequence ID" value="KAK6737267.1"/>
    <property type="molecule type" value="Genomic_DNA"/>
</dbReference>
<evidence type="ECO:0000256" key="4">
    <source>
        <dbReference type="ARBA" id="ARBA00022737"/>
    </source>
</evidence>
<feature type="repeat" description="Cys-rich GLG1" evidence="8">
    <location>
        <begin position="830"/>
        <end position="890"/>
    </location>
</feature>
<evidence type="ECO:0000313" key="11">
    <source>
        <dbReference type="Proteomes" id="UP001303046"/>
    </source>
</evidence>
<evidence type="ECO:0000313" key="10">
    <source>
        <dbReference type="EMBL" id="KAK6737267.1"/>
    </source>
</evidence>
<feature type="repeat" description="Cys-rich GLG1" evidence="8">
    <location>
        <begin position="503"/>
        <end position="565"/>
    </location>
</feature>
<evidence type="ECO:0000256" key="2">
    <source>
        <dbReference type="ARBA" id="ARBA00022692"/>
    </source>
</evidence>
<sequence>MMQFVRAAAVRVRLMWDRGKKCLQEEEKRALQQMHGGYAYKDAGDYHLFRDEYLASEPMAKPIILTESSCAIRDGEAAVDTYNRLAMHGKVGFEQMSFELLLKSIGAKKKTPSEVASNYIVRNLFTVIVGLLMERMPSVILLCLAAFCSFAFGVDQQVNAPVVNAQAANVQPNPNQADSANKESLISFDACKEDVHRLCNKEGVDLKSDLSILECLQDAGQTMSATLTRQCEDLVWQFKIKLTQDDRFTKAAEDYCKDEIAKNPAMAKCNSLTQPGYALSCFLDFVQNITAASQCHAFLSRTERLAFADFRLIGPFVDKCGPTLSNLGCGMLTPHSAHHGARVPHTQGMALECLIGKVVKQSKEKADPFSILDPGCRHEVMRLVELQTDDFHLDRPLFFACRQARETYCKDVAAGEGKVFECLLTKRFDQFMDPQCGDLLAERAYLMGRDYRMAHPLSKNCEKEMKDYKCEPQSQYESAAHFHLTWILLCLENGAHLAKDTNPPSLRCQHEMVTYRQLMMSEFHMAPELVMHCAQEIDKWCSPRGDIEAEGRTLHCLMEHAASTDKNLQLGPQCMQAVKEVVKVADIGSNYKVDKVLYASCRTLIDGICARDANSEEATLTCLMRHVDSADMNPVCEKRLLEVQYFMARDWTMDPQLYEACHDEAVRRCHARDNWHIAQDAGGGPDPGPTVLACLYRSAYDEQEPLSMKCAVEVRRVLHTRAVRVNLIPDIEDACRDALSEYCSHNVKPMEEMDCLQQHFEKPEFIRKHNLCHKELVRFTEMEAKDTKLNRALTKACKPVISAYCEQFINEDIDHGDVMECLATHKEKPEMTSKCRSYVNHFELVSLRDYHFSYKFQKACSADIDKHCHDHGNDKGEIIRCLSEVRFEHKVLGTEADLSDACKKQLKIAYLQQEQFDDKEHMAEVDPKFTEKCSREIRQFHCDKAETFEDQVECLRINFDGLGPECKSMIFYREKIEAVDNSMDDELQKKCRYDIEKFCPNQNGEHILECLTNTKIVRLLQRECRSVVQERMREAARDIRLRPGLLLACKAEADTYCKDEMGKINLPQYAQKILEGAVVGCLRKKYRESAHSKIEISAPCKQEIAKAIVEAEFDPQLDLSLYHACQDTIKLHCSSTIIEKSGGFDTVLECLKADFYKGAIADKDCSKELARRVEESMVDIHLDPSLHEACSIDIQRLCADVVPGHSRVIMCLMEAAESTNAQMTSDCRNKLMDRNKLWVKAHADYQMQYPESWHEVYNLVARHPQKNSLLVWLAVIVFIILAIGCLCGRASKKAYRELKNR</sequence>
<dbReference type="InterPro" id="IPR039728">
    <property type="entry name" value="GLG1"/>
</dbReference>
<dbReference type="Proteomes" id="UP001303046">
    <property type="component" value="Unassembled WGS sequence"/>
</dbReference>
<protein>
    <recommendedName>
        <fullName evidence="12">Cysteine rich repeat-containing domain protein</fullName>
    </recommendedName>
</protein>
<evidence type="ECO:0000256" key="5">
    <source>
        <dbReference type="ARBA" id="ARBA00022989"/>
    </source>
</evidence>
<organism evidence="10 11">
    <name type="scientific">Necator americanus</name>
    <name type="common">Human hookworm</name>
    <dbReference type="NCBI Taxonomy" id="51031"/>
    <lineage>
        <taxon>Eukaryota</taxon>
        <taxon>Metazoa</taxon>
        <taxon>Ecdysozoa</taxon>
        <taxon>Nematoda</taxon>
        <taxon>Chromadorea</taxon>
        <taxon>Rhabditida</taxon>
        <taxon>Rhabditina</taxon>
        <taxon>Rhabditomorpha</taxon>
        <taxon>Strongyloidea</taxon>
        <taxon>Ancylostomatidae</taxon>
        <taxon>Bunostominae</taxon>
        <taxon>Necator</taxon>
    </lineage>
</organism>
<keyword evidence="7" id="KW-0325">Glycoprotein</keyword>
<evidence type="ECO:0000256" key="8">
    <source>
        <dbReference type="PROSITE-ProRule" id="PRU00622"/>
    </source>
</evidence>
<evidence type="ECO:0000256" key="1">
    <source>
        <dbReference type="ARBA" id="ARBA00004479"/>
    </source>
</evidence>
<feature type="repeat" description="Cys-rich GLG1" evidence="8">
    <location>
        <begin position="1160"/>
        <end position="1220"/>
    </location>
</feature>
<feature type="repeat" description="Cys-rich GLG1" evidence="8">
    <location>
        <begin position="1095"/>
        <end position="1159"/>
    </location>
</feature>
<dbReference type="Pfam" id="PF00839">
    <property type="entry name" value="Cys_rich_FGFR"/>
    <property type="match status" value="12"/>
</dbReference>
<evidence type="ECO:0000256" key="3">
    <source>
        <dbReference type="ARBA" id="ARBA00022729"/>
    </source>
</evidence>
<feature type="transmembrane region" description="Helical" evidence="9">
    <location>
        <begin position="1269"/>
        <end position="1291"/>
    </location>
</feature>
<dbReference type="InterPro" id="IPR001893">
    <property type="entry name" value="Cys-rich_GLG1_repeat"/>
</dbReference>
<keyword evidence="2 9" id="KW-0812">Transmembrane</keyword>
<feature type="repeat" description="Cys-rich GLG1" evidence="8">
    <location>
        <begin position="371"/>
        <end position="431"/>
    </location>
</feature>
<evidence type="ECO:0000256" key="6">
    <source>
        <dbReference type="ARBA" id="ARBA00023136"/>
    </source>
</evidence>
<dbReference type="PANTHER" id="PTHR11884:SF1">
    <property type="entry name" value="GOLGI APPARATUS PROTEIN 1"/>
    <property type="match status" value="1"/>
</dbReference>
<evidence type="ECO:0000256" key="7">
    <source>
        <dbReference type="ARBA" id="ARBA00023180"/>
    </source>
</evidence>
<dbReference type="InterPro" id="IPR017873">
    <property type="entry name" value="Cys-rich_GLG1_repeat_euk"/>
</dbReference>
<keyword evidence="3" id="KW-0732">Signal</keyword>
<evidence type="ECO:0000256" key="9">
    <source>
        <dbReference type="SAM" id="Phobius"/>
    </source>
</evidence>
<keyword evidence="6 9" id="KW-0472">Membrane</keyword>
<proteinExistence type="predicted"/>
<feature type="repeat" description="Cys-rich GLG1" evidence="8">
    <location>
        <begin position="569"/>
        <end position="631"/>
    </location>
</feature>
<keyword evidence="5 9" id="KW-1133">Transmembrane helix</keyword>
<comment type="subcellular location">
    <subcellularLocation>
        <location evidence="1">Membrane</location>
        <topology evidence="1">Single-pass type I membrane protein</topology>
    </subcellularLocation>
</comment>
<accession>A0ABR1CFP1</accession>
<keyword evidence="11" id="KW-1185">Reference proteome</keyword>
<keyword evidence="4" id="KW-0677">Repeat</keyword>
<comment type="caution">
    <text evidence="10">The sequence shown here is derived from an EMBL/GenBank/DDBJ whole genome shotgun (WGS) entry which is preliminary data.</text>
</comment>
<dbReference type="PROSITE" id="PS51289">
    <property type="entry name" value="GLG1_C_RICH"/>
    <property type="match status" value="7"/>
</dbReference>
<reference evidence="10 11" key="1">
    <citation type="submission" date="2023-08" db="EMBL/GenBank/DDBJ databases">
        <title>A Necator americanus chromosomal reference genome.</title>
        <authorList>
            <person name="Ilik V."/>
            <person name="Petrzelkova K.J."/>
            <person name="Pardy F."/>
            <person name="Fuh T."/>
            <person name="Niatou-Singa F.S."/>
            <person name="Gouil Q."/>
            <person name="Baker L."/>
            <person name="Ritchie M.E."/>
            <person name="Jex A.R."/>
            <person name="Gazzola D."/>
            <person name="Li H."/>
            <person name="Toshio Fujiwara R."/>
            <person name="Zhan B."/>
            <person name="Aroian R.V."/>
            <person name="Pafco B."/>
            <person name="Schwarz E.M."/>
        </authorList>
    </citation>
    <scope>NUCLEOTIDE SEQUENCE [LARGE SCALE GENOMIC DNA]</scope>
    <source>
        <strain evidence="10 11">Aroian</strain>
        <tissue evidence="10">Whole animal</tissue>
    </source>
</reference>
<feature type="repeat" description="Cys-rich GLG1" evidence="8">
    <location>
        <begin position="961"/>
        <end position="1019"/>
    </location>
</feature>
<dbReference type="PANTHER" id="PTHR11884">
    <property type="entry name" value="SELECTIN LIGAND RELATED"/>
    <property type="match status" value="1"/>
</dbReference>